<evidence type="ECO:0000256" key="1">
    <source>
        <dbReference type="SAM" id="MobiDB-lite"/>
    </source>
</evidence>
<dbReference type="AlphaFoldDB" id="A0A3M6THV0"/>
<dbReference type="Proteomes" id="UP000275408">
    <property type="component" value="Unassembled WGS sequence"/>
</dbReference>
<evidence type="ECO:0000313" key="2">
    <source>
        <dbReference type="EMBL" id="RMX40950.1"/>
    </source>
</evidence>
<sequence length="241" mass="27521">MYHSQYVTSRSKTPRVRSVGLPLKSVPEEQVTYVSAVMIHLSTNTSRETNPDKMPGSQKSPQQKGNNTSVTTPQKSTSGDTLSLSVSSQVTKKPVEGTPRTSTPEKHDSLSPRGRQQNISGFQNVTLFPNRESCEVRRKPFHETMATDGVNSTLHKFVNNEKMVLSPSEFPTLNSRHDSPLKNHWYVDIVQRLEDLSWSYQTMEVEYAFLEKLMAEQKEDLKKAQSWNNRFRNQQRAKIVH</sequence>
<accession>A0A3M6THV0</accession>
<feature type="compositionally biased region" description="Polar residues" evidence="1">
    <location>
        <begin position="57"/>
        <end position="91"/>
    </location>
</feature>
<dbReference type="OrthoDB" id="5983517at2759"/>
<keyword evidence="3" id="KW-1185">Reference proteome</keyword>
<comment type="caution">
    <text evidence="2">The sequence shown here is derived from an EMBL/GenBank/DDBJ whole genome shotgun (WGS) entry which is preliminary data.</text>
</comment>
<proteinExistence type="predicted"/>
<name>A0A3M6THV0_POCDA</name>
<dbReference type="EMBL" id="RCHS01003547">
    <property type="protein sequence ID" value="RMX40950.1"/>
    <property type="molecule type" value="Genomic_DNA"/>
</dbReference>
<protein>
    <submittedName>
        <fullName evidence="2">Uncharacterized protein</fullName>
    </submittedName>
</protein>
<feature type="region of interest" description="Disordered" evidence="1">
    <location>
        <begin position="43"/>
        <end position="118"/>
    </location>
</feature>
<reference evidence="2 3" key="1">
    <citation type="journal article" date="2018" name="Sci. Rep.">
        <title>Comparative analysis of the Pocillopora damicornis genome highlights role of immune system in coral evolution.</title>
        <authorList>
            <person name="Cunning R."/>
            <person name="Bay R.A."/>
            <person name="Gillette P."/>
            <person name="Baker A.C."/>
            <person name="Traylor-Knowles N."/>
        </authorList>
    </citation>
    <scope>NUCLEOTIDE SEQUENCE [LARGE SCALE GENOMIC DNA]</scope>
    <source>
        <strain evidence="2">RSMAS</strain>
        <tissue evidence="2">Whole animal</tissue>
    </source>
</reference>
<gene>
    <name evidence="2" type="ORF">pdam_00023065</name>
</gene>
<organism evidence="2 3">
    <name type="scientific">Pocillopora damicornis</name>
    <name type="common">Cauliflower coral</name>
    <name type="synonym">Millepora damicornis</name>
    <dbReference type="NCBI Taxonomy" id="46731"/>
    <lineage>
        <taxon>Eukaryota</taxon>
        <taxon>Metazoa</taxon>
        <taxon>Cnidaria</taxon>
        <taxon>Anthozoa</taxon>
        <taxon>Hexacorallia</taxon>
        <taxon>Scleractinia</taxon>
        <taxon>Astrocoeniina</taxon>
        <taxon>Pocilloporidae</taxon>
        <taxon>Pocillopora</taxon>
    </lineage>
</organism>
<evidence type="ECO:0000313" key="3">
    <source>
        <dbReference type="Proteomes" id="UP000275408"/>
    </source>
</evidence>